<dbReference type="NCBIfam" id="TIGR01496">
    <property type="entry name" value="DHPS"/>
    <property type="match status" value="1"/>
</dbReference>
<dbReference type="PANTHER" id="PTHR20941">
    <property type="entry name" value="FOLATE SYNTHESIS PROTEINS"/>
    <property type="match status" value="1"/>
</dbReference>
<evidence type="ECO:0000256" key="5">
    <source>
        <dbReference type="ARBA" id="ARBA00022679"/>
    </source>
</evidence>
<proteinExistence type="predicted"/>
<keyword evidence="7" id="KW-0460">Magnesium</keyword>
<dbReference type="Pfam" id="PF00809">
    <property type="entry name" value="Pterin_bind"/>
    <property type="match status" value="1"/>
</dbReference>
<dbReference type="InterPro" id="IPR045031">
    <property type="entry name" value="DHP_synth-like"/>
</dbReference>
<protein>
    <recommendedName>
        <fullName evidence="4">dihydropteroate synthase</fullName>
        <ecNumber evidence="4">2.5.1.15</ecNumber>
    </recommendedName>
</protein>
<evidence type="ECO:0000256" key="4">
    <source>
        <dbReference type="ARBA" id="ARBA00012458"/>
    </source>
</evidence>
<comment type="caution">
    <text evidence="10">The sequence shown here is derived from an EMBL/GenBank/DDBJ whole genome shotgun (WGS) entry which is preliminary data.</text>
</comment>
<keyword evidence="11" id="KW-1185">Reference proteome</keyword>
<dbReference type="GO" id="GO:0046872">
    <property type="term" value="F:metal ion binding"/>
    <property type="evidence" value="ECO:0007669"/>
    <property type="project" value="UniProtKB-KW"/>
</dbReference>
<evidence type="ECO:0000256" key="3">
    <source>
        <dbReference type="ARBA" id="ARBA00004763"/>
    </source>
</evidence>
<accession>A0A841QFM4</accession>
<dbReference type="GO" id="GO:0005829">
    <property type="term" value="C:cytosol"/>
    <property type="evidence" value="ECO:0007669"/>
    <property type="project" value="TreeGrafter"/>
</dbReference>
<feature type="domain" description="Pterin-binding" evidence="9">
    <location>
        <begin position="90"/>
        <end position="345"/>
    </location>
</feature>
<evidence type="ECO:0000259" key="9">
    <source>
        <dbReference type="PROSITE" id="PS50972"/>
    </source>
</evidence>
<organism evidence="10 11">
    <name type="scientific">Acetobacter lovaniensis</name>
    <dbReference type="NCBI Taxonomy" id="104100"/>
    <lineage>
        <taxon>Bacteria</taxon>
        <taxon>Pseudomonadati</taxon>
        <taxon>Pseudomonadota</taxon>
        <taxon>Alphaproteobacteria</taxon>
        <taxon>Acetobacterales</taxon>
        <taxon>Acetobacteraceae</taxon>
        <taxon>Acetobacter</taxon>
    </lineage>
</organism>
<comment type="cofactor">
    <cofactor evidence="2">
        <name>Mg(2+)</name>
        <dbReference type="ChEBI" id="CHEBI:18420"/>
    </cofactor>
</comment>
<dbReference type="EMBL" id="JACHIE010000011">
    <property type="protein sequence ID" value="MBB6457809.1"/>
    <property type="molecule type" value="Genomic_DNA"/>
</dbReference>
<comment type="catalytic activity">
    <reaction evidence="1">
        <text>(7,8-dihydropterin-6-yl)methyl diphosphate + 4-aminobenzoate = 7,8-dihydropteroate + diphosphate</text>
        <dbReference type="Rhea" id="RHEA:19949"/>
        <dbReference type="ChEBI" id="CHEBI:17836"/>
        <dbReference type="ChEBI" id="CHEBI:17839"/>
        <dbReference type="ChEBI" id="CHEBI:33019"/>
        <dbReference type="ChEBI" id="CHEBI:72950"/>
        <dbReference type="EC" id="2.5.1.15"/>
    </reaction>
</comment>
<gene>
    <name evidence="10" type="ORF">HNR55_002411</name>
</gene>
<dbReference type="PANTHER" id="PTHR20941:SF1">
    <property type="entry name" value="FOLIC ACID SYNTHESIS PROTEIN FOL1"/>
    <property type="match status" value="1"/>
</dbReference>
<keyword evidence="8" id="KW-0289">Folate biosynthesis</keyword>
<dbReference type="CDD" id="cd00739">
    <property type="entry name" value="DHPS"/>
    <property type="match status" value="1"/>
</dbReference>
<dbReference type="GO" id="GO:0004156">
    <property type="term" value="F:dihydropteroate synthase activity"/>
    <property type="evidence" value="ECO:0007669"/>
    <property type="project" value="UniProtKB-EC"/>
</dbReference>
<reference evidence="10 11" key="1">
    <citation type="submission" date="2020-08" db="EMBL/GenBank/DDBJ databases">
        <title>Genomic Encyclopedia of Type Strains, Phase IV (KMG-IV): sequencing the most valuable type-strain genomes for metagenomic binning, comparative biology and taxonomic classification.</title>
        <authorList>
            <person name="Goeker M."/>
        </authorList>
    </citation>
    <scope>NUCLEOTIDE SEQUENCE [LARGE SCALE GENOMIC DNA]</scope>
    <source>
        <strain evidence="10 11">DSM 4491</strain>
    </source>
</reference>
<comment type="pathway">
    <text evidence="3">Cofactor biosynthesis; tetrahydrofolate biosynthesis; 7,8-dihydrofolate from 2-amino-4-hydroxy-6-hydroxymethyl-7,8-dihydropteridine diphosphate and 4-aminobenzoate: step 1/2.</text>
</comment>
<dbReference type="InterPro" id="IPR000489">
    <property type="entry name" value="Pterin-binding_dom"/>
</dbReference>
<evidence type="ECO:0000256" key="8">
    <source>
        <dbReference type="ARBA" id="ARBA00022909"/>
    </source>
</evidence>
<evidence type="ECO:0000256" key="6">
    <source>
        <dbReference type="ARBA" id="ARBA00022723"/>
    </source>
</evidence>
<dbReference type="Proteomes" id="UP000578000">
    <property type="component" value="Unassembled WGS sequence"/>
</dbReference>
<dbReference type="PROSITE" id="PS00793">
    <property type="entry name" value="DHPS_2"/>
    <property type="match status" value="1"/>
</dbReference>
<evidence type="ECO:0000256" key="7">
    <source>
        <dbReference type="ARBA" id="ARBA00022842"/>
    </source>
</evidence>
<evidence type="ECO:0000256" key="1">
    <source>
        <dbReference type="ARBA" id="ARBA00000012"/>
    </source>
</evidence>
<dbReference type="GO" id="GO:0046654">
    <property type="term" value="P:tetrahydrofolate biosynthetic process"/>
    <property type="evidence" value="ECO:0007669"/>
    <property type="project" value="TreeGrafter"/>
</dbReference>
<dbReference type="Gene3D" id="3.20.20.20">
    <property type="entry name" value="Dihydropteroate synthase-like"/>
    <property type="match status" value="1"/>
</dbReference>
<keyword evidence="6" id="KW-0479">Metal-binding</keyword>
<dbReference type="GO" id="GO:0046656">
    <property type="term" value="P:folic acid biosynthetic process"/>
    <property type="evidence" value="ECO:0007669"/>
    <property type="project" value="UniProtKB-KW"/>
</dbReference>
<dbReference type="RefSeq" id="WP_242005575.1">
    <property type="nucleotide sequence ID" value="NZ_BAABDB010000030.1"/>
</dbReference>
<evidence type="ECO:0000313" key="11">
    <source>
        <dbReference type="Proteomes" id="UP000578000"/>
    </source>
</evidence>
<dbReference type="InterPro" id="IPR006390">
    <property type="entry name" value="DHP_synth_dom"/>
</dbReference>
<keyword evidence="5 10" id="KW-0808">Transferase</keyword>
<name>A0A841QFM4_9PROT</name>
<sequence length="353" mass="37325">MVGTVKKDQVMWRRLVEPMGFLFGPMAQEAIRQGVALPFQNSTAAFTAVLLIEGDSASGPVPVGAVPHAWLPVMQRLVSPVPDAGLPAGPLVMGILNTTPDSFSCAGQHYHAGSALQAAEQMVRDGAGVLDIGGESTRPGAAVVSPQQEWERVGPVLEGLRQSMPDVLLSVDTRNSLVMERALAAGACVINDVSALGHDPAALPLLAEQQCGVVLMHMRGTPQTMEQHTHYTDVACDVVRELGQRVEAAVEAGITRERLMVDPGFGFAKTQEQNVVLLRRILLLANLGCRVVCALSRKRMIGTLTGVADPALRDSGTVAASLMAMPFGNPLLRVHAVASMAQGVRVWQGVQGG</sequence>
<dbReference type="AlphaFoldDB" id="A0A841QFM4"/>
<dbReference type="SUPFAM" id="SSF51717">
    <property type="entry name" value="Dihydropteroate synthetase-like"/>
    <property type="match status" value="1"/>
</dbReference>
<evidence type="ECO:0000313" key="10">
    <source>
        <dbReference type="EMBL" id="MBB6457809.1"/>
    </source>
</evidence>
<dbReference type="EC" id="2.5.1.15" evidence="4"/>
<dbReference type="PROSITE" id="PS50972">
    <property type="entry name" value="PTERIN_BINDING"/>
    <property type="match status" value="1"/>
</dbReference>
<evidence type="ECO:0000256" key="2">
    <source>
        <dbReference type="ARBA" id="ARBA00001946"/>
    </source>
</evidence>
<dbReference type="InterPro" id="IPR011005">
    <property type="entry name" value="Dihydropteroate_synth-like_sf"/>
</dbReference>